<name>A0A8C3MIE2_GEOPR</name>
<sequence length="98" mass="10888">MQVQLQQYKILPISLEHRSYSLNSQGPHQACIPSPCKGNGHLGMRKITAKKQKQKISQLCSLLVGKSKAFLCKLISKVTELLITAATLYHSANLLKRS</sequence>
<dbReference type="AlphaFoldDB" id="A0A8C3MIE2"/>
<accession>A0A8C3MIE2</accession>
<dbReference type="Proteomes" id="UP000694382">
    <property type="component" value="Chromosome 2"/>
</dbReference>
<keyword evidence="2" id="KW-1185">Reference proteome</keyword>
<dbReference type="Ensembl" id="ENSCPVT00000006698.2">
    <property type="protein sequence ID" value="ENSCPVP00000006458.2"/>
    <property type="gene ID" value="ENSCPVG00000004727.2"/>
</dbReference>
<protein>
    <submittedName>
        <fullName evidence="1">Uncharacterized protein</fullName>
    </submittedName>
</protein>
<proteinExistence type="predicted"/>
<evidence type="ECO:0000313" key="2">
    <source>
        <dbReference type="Proteomes" id="UP000694382"/>
    </source>
</evidence>
<accession>A0A8U8ALZ5</accession>
<organism evidence="1 2">
    <name type="scientific">Geospiza parvula</name>
    <name type="common">Small tree-finch</name>
    <name type="synonym">Camarhynchus parvulus</name>
    <dbReference type="NCBI Taxonomy" id="87175"/>
    <lineage>
        <taxon>Eukaryota</taxon>
        <taxon>Metazoa</taxon>
        <taxon>Chordata</taxon>
        <taxon>Craniata</taxon>
        <taxon>Vertebrata</taxon>
        <taxon>Euteleostomi</taxon>
        <taxon>Archelosauria</taxon>
        <taxon>Archosauria</taxon>
        <taxon>Dinosauria</taxon>
        <taxon>Saurischia</taxon>
        <taxon>Theropoda</taxon>
        <taxon>Coelurosauria</taxon>
        <taxon>Aves</taxon>
        <taxon>Neognathae</taxon>
        <taxon>Neoaves</taxon>
        <taxon>Telluraves</taxon>
        <taxon>Australaves</taxon>
        <taxon>Passeriformes</taxon>
        <taxon>Thraupidae</taxon>
        <taxon>Camarhynchus</taxon>
    </lineage>
</organism>
<evidence type="ECO:0000313" key="1">
    <source>
        <dbReference type="Ensembl" id="ENSCPVP00000006458.2"/>
    </source>
</evidence>
<reference evidence="1" key="1">
    <citation type="submission" date="2020-02" db="EMBL/GenBank/DDBJ databases">
        <authorList>
            <person name="Enbody D E."/>
            <person name="Pettersson E M."/>
        </authorList>
    </citation>
    <scope>NUCLEOTIDE SEQUENCE [LARGE SCALE GENOMIC DNA]</scope>
</reference>
<reference evidence="1" key="2">
    <citation type="submission" date="2025-08" db="UniProtKB">
        <authorList>
            <consortium name="Ensembl"/>
        </authorList>
    </citation>
    <scope>IDENTIFICATION</scope>
</reference>
<reference evidence="1" key="3">
    <citation type="submission" date="2025-09" db="UniProtKB">
        <authorList>
            <consortium name="Ensembl"/>
        </authorList>
    </citation>
    <scope>IDENTIFICATION</scope>
</reference>